<dbReference type="InterPro" id="IPR008011">
    <property type="entry name" value="Complex1_LYR_dom"/>
</dbReference>
<sequence>MPRYIQPKQRSEHRIAAIALYRALLSRCSSSPLPAEDRTSLRNVVRNKFRRNRKIQSTYQLGLVFHAGYETLSHLDASIAGNSASIDALRSLIPSLPQGIKRTFSLPPKPAPQPARNEFTCLPQDRAVLNVRPHANVSGPRHVPILASANGIPFLRLGKPQSPALSRVLRQKLQSRTKRFHEKTLLSNYWSPIARQEDAWDDILETNCGVADDIDTGVRWIDQVDLACRNESKWYEMALAQDRAVARKMAEIVEEETKLAKQEGQRIQKGRRKKPMQERWLV</sequence>
<protein>
    <recommendedName>
        <fullName evidence="2">Complex 1 LYR protein domain-containing protein</fullName>
    </recommendedName>
</protein>
<evidence type="ECO:0000259" key="2">
    <source>
        <dbReference type="Pfam" id="PF05347"/>
    </source>
</evidence>
<evidence type="ECO:0000313" key="4">
    <source>
        <dbReference type="Proteomes" id="UP000244855"/>
    </source>
</evidence>
<accession>A0A2V1EDG5</accession>
<keyword evidence="4" id="KW-1185">Reference proteome</keyword>
<proteinExistence type="predicted"/>
<dbReference type="EMBL" id="KZ805300">
    <property type="protein sequence ID" value="PVI08581.1"/>
    <property type="molecule type" value="Genomic_DNA"/>
</dbReference>
<reference evidence="3 4" key="1">
    <citation type="journal article" date="2018" name="Sci. Rep.">
        <title>Comparative genomics provides insights into the lifestyle and reveals functional heterogeneity of dark septate endophytic fungi.</title>
        <authorList>
            <person name="Knapp D.G."/>
            <person name="Nemeth J.B."/>
            <person name="Barry K."/>
            <person name="Hainaut M."/>
            <person name="Henrissat B."/>
            <person name="Johnson J."/>
            <person name="Kuo A."/>
            <person name="Lim J.H.P."/>
            <person name="Lipzen A."/>
            <person name="Nolan M."/>
            <person name="Ohm R.A."/>
            <person name="Tamas L."/>
            <person name="Grigoriev I.V."/>
            <person name="Spatafora J.W."/>
            <person name="Nagy L.G."/>
            <person name="Kovacs G.M."/>
        </authorList>
    </citation>
    <scope>NUCLEOTIDE SEQUENCE [LARGE SCALE GENOMIC DNA]</scope>
    <source>
        <strain evidence="3 4">DSE2036</strain>
    </source>
</reference>
<dbReference type="OrthoDB" id="3925971at2759"/>
<dbReference type="Proteomes" id="UP000244855">
    <property type="component" value="Unassembled WGS sequence"/>
</dbReference>
<organism evidence="3 4">
    <name type="scientific">Periconia macrospinosa</name>
    <dbReference type="NCBI Taxonomy" id="97972"/>
    <lineage>
        <taxon>Eukaryota</taxon>
        <taxon>Fungi</taxon>
        <taxon>Dikarya</taxon>
        <taxon>Ascomycota</taxon>
        <taxon>Pezizomycotina</taxon>
        <taxon>Dothideomycetes</taxon>
        <taxon>Pleosporomycetidae</taxon>
        <taxon>Pleosporales</taxon>
        <taxon>Massarineae</taxon>
        <taxon>Periconiaceae</taxon>
        <taxon>Periconia</taxon>
    </lineage>
</organism>
<feature type="region of interest" description="Disordered" evidence="1">
    <location>
        <begin position="263"/>
        <end position="282"/>
    </location>
</feature>
<evidence type="ECO:0000313" key="3">
    <source>
        <dbReference type="EMBL" id="PVI08581.1"/>
    </source>
</evidence>
<name>A0A2V1EDG5_9PLEO</name>
<feature type="domain" description="Complex 1 LYR protein" evidence="2">
    <location>
        <begin position="17"/>
        <end position="72"/>
    </location>
</feature>
<dbReference type="STRING" id="97972.A0A2V1EDG5"/>
<dbReference type="AlphaFoldDB" id="A0A2V1EDG5"/>
<dbReference type="CDD" id="cd20273">
    <property type="entry name" value="Complex1_LYR_unchar"/>
    <property type="match status" value="1"/>
</dbReference>
<dbReference type="Pfam" id="PF05347">
    <property type="entry name" value="Complex1_LYR"/>
    <property type="match status" value="1"/>
</dbReference>
<evidence type="ECO:0000256" key="1">
    <source>
        <dbReference type="SAM" id="MobiDB-lite"/>
    </source>
</evidence>
<gene>
    <name evidence="3" type="ORF">DM02DRAFT_6491</name>
</gene>
<dbReference type="InterPro" id="IPR046896">
    <property type="entry name" value="Cup1-like_N"/>
</dbReference>